<dbReference type="SUPFAM" id="SSF55383">
    <property type="entry name" value="Copper amine oxidase, domain N"/>
    <property type="match status" value="1"/>
</dbReference>
<dbReference type="PANTHER" id="PTHR30535">
    <property type="entry name" value="VITAMIN B12-BINDING PROTEIN"/>
    <property type="match status" value="1"/>
</dbReference>
<feature type="domain" description="Fe/B12 periplasmic-binding" evidence="2">
    <location>
        <begin position="186"/>
        <end position="452"/>
    </location>
</feature>
<gene>
    <name evidence="3" type="ordered locus">Daud_1216</name>
</gene>
<proteinExistence type="inferred from homology"/>
<dbReference type="Gene3D" id="3.40.50.1980">
    <property type="entry name" value="Nitrogenase molybdenum iron protein domain"/>
    <property type="match status" value="2"/>
</dbReference>
<sequence>MLKSKKVVHFWLLTAFLLALLGGKGILPAEAAITITIDGERLSGDTPPVIEGGYTLVPLRTIFEALGAEVHWDEKTRTVTGSKGTATVKLVIGEKTAYVSGKPVTLDVAGKMINGRTMVPLRFIGEALGAKVDWNGAQRMVVIRTDRGSAPAVIRTDEGSAPAAQRRITIKDSHGRTVRVPSPPKRIVSVNSDVTELIYALGLQDRIVGVSDTADFPPPVKDKPKVGRSFTPSVERILALKPDVVFGYGKFLKPEIVAQLERSGVPVVLLDCYKIETMAQDIRTLGLILNRQKKAEAYVAYFEKYRKMFEERTKNIPLAKRPRVYLELYSDYVGSGPGSGGGQMLGAVGVQNIAEDLRVPFPKVNPEWVVAQDPQVIIKACGTAIPSGYGEGADAMVKKRREMMRRPGWDRITAVRQGKVYLLSSEIYTGPRAIVGMAYFAKWVYPDAFKDVNPEAIHQEMLQKFHGIEVKGAYVYPE</sequence>
<dbReference type="InterPro" id="IPR012854">
    <property type="entry name" value="Cu_amine_oxidase-like_N"/>
</dbReference>
<dbReference type="PANTHER" id="PTHR30535:SF34">
    <property type="entry name" value="MOLYBDATE-BINDING PROTEIN MOLA"/>
    <property type="match status" value="1"/>
</dbReference>
<dbReference type="Gene3D" id="3.30.457.10">
    <property type="entry name" value="Copper amine oxidase-like, N-terminal domain"/>
    <property type="match status" value="1"/>
</dbReference>
<keyword evidence="4" id="KW-1185">Reference proteome</keyword>
<dbReference type="InterPro" id="IPR036582">
    <property type="entry name" value="Mao_N_sf"/>
</dbReference>
<evidence type="ECO:0000313" key="4">
    <source>
        <dbReference type="Proteomes" id="UP000008544"/>
    </source>
</evidence>
<dbReference type="EMBL" id="CP000860">
    <property type="protein sequence ID" value="ACA59727.1"/>
    <property type="molecule type" value="Genomic_DNA"/>
</dbReference>
<dbReference type="RefSeq" id="WP_012302313.1">
    <property type="nucleotide sequence ID" value="NC_010424.1"/>
</dbReference>
<organism evidence="3 4">
    <name type="scientific">Desulforudis audaxviator (strain MP104C)</name>
    <dbReference type="NCBI Taxonomy" id="477974"/>
    <lineage>
        <taxon>Bacteria</taxon>
        <taxon>Bacillati</taxon>
        <taxon>Bacillota</taxon>
        <taxon>Clostridia</taxon>
        <taxon>Thermoanaerobacterales</taxon>
        <taxon>Candidatus Desulforudaceae</taxon>
        <taxon>Candidatus Desulforudis</taxon>
    </lineage>
</organism>
<dbReference type="STRING" id="477974.Daud_1216"/>
<dbReference type="eggNOG" id="COG0614">
    <property type="taxonomic scope" value="Bacteria"/>
</dbReference>
<dbReference type="HOGENOM" id="CLU_038034_2_0_9"/>
<dbReference type="Pfam" id="PF07833">
    <property type="entry name" value="Cu_amine_oxidN1"/>
    <property type="match status" value="1"/>
</dbReference>
<dbReference type="InterPro" id="IPR050902">
    <property type="entry name" value="ABC_Transporter_SBP"/>
</dbReference>
<evidence type="ECO:0000256" key="1">
    <source>
        <dbReference type="ARBA" id="ARBA00008814"/>
    </source>
</evidence>
<dbReference type="OrthoDB" id="9787830at2"/>
<protein>
    <submittedName>
        <fullName evidence="3">Copper amine oxidase domain protein</fullName>
    </submittedName>
</protein>
<reference evidence="4" key="1">
    <citation type="submission" date="2007-10" db="EMBL/GenBank/DDBJ databases">
        <title>Complete sequence of chromosome of Desulforudis audaxviator MP104C.</title>
        <authorList>
            <person name="Copeland A."/>
            <person name="Lucas S."/>
            <person name="Lapidus A."/>
            <person name="Barry K."/>
            <person name="Glavina del Rio T."/>
            <person name="Dalin E."/>
            <person name="Tice H."/>
            <person name="Bruce D."/>
            <person name="Pitluck S."/>
            <person name="Lowry S.R."/>
            <person name="Larimer F."/>
            <person name="Land M.L."/>
            <person name="Hauser L."/>
            <person name="Kyrpides N."/>
            <person name="Ivanova N.N."/>
            <person name="Richardson P."/>
        </authorList>
    </citation>
    <scope>NUCLEOTIDE SEQUENCE [LARGE SCALE GENOMIC DNA]</scope>
    <source>
        <strain evidence="4">MP104C</strain>
    </source>
</reference>
<evidence type="ECO:0000313" key="3">
    <source>
        <dbReference type="EMBL" id="ACA59727.1"/>
    </source>
</evidence>
<accession>B1I3U1</accession>
<dbReference type="SUPFAM" id="SSF53807">
    <property type="entry name" value="Helical backbone' metal receptor"/>
    <property type="match status" value="1"/>
</dbReference>
<dbReference type="PROSITE" id="PS50983">
    <property type="entry name" value="FE_B12_PBP"/>
    <property type="match status" value="1"/>
</dbReference>
<dbReference type="AlphaFoldDB" id="B1I3U1"/>
<evidence type="ECO:0000259" key="2">
    <source>
        <dbReference type="PROSITE" id="PS50983"/>
    </source>
</evidence>
<name>B1I3U1_DESAP</name>
<dbReference type="InterPro" id="IPR002491">
    <property type="entry name" value="ABC_transptr_periplasmic_BD"/>
</dbReference>
<comment type="similarity">
    <text evidence="1">Belongs to the bacterial solute-binding protein 8 family.</text>
</comment>
<dbReference type="KEGG" id="dau:Daud_1216"/>
<reference evidence="3 4" key="2">
    <citation type="journal article" date="2008" name="Science">
        <title>Environmental genomics reveals a single-species ecosystem deep within Earth.</title>
        <authorList>
            <person name="Chivian D."/>
            <person name="Brodie E.L."/>
            <person name="Alm E.J."/>
            <person name="Culley D.E."/>
            <person name="Dehal P.S."/>
            <person name="Desantis T.Z."/>
            <person name="Gihring T.M."/>
            <person name="Lapidus A."/>
            <person name="Lin L.H."/>
            <person name="Lowry S.R."/>
            <person name="Moser D.P."/>
            <person name="Richardson P.M."/>
            <person name="Southam G."/>
            <person name="Wanger G."/>
            <person name="Pratt L.M."/>
            <person name="Andersen G.L."/>
            <person name="Hazen T.C."/>
            <person name="Brockman F.J."/>
            <person name="Arkin A.P."/>
            <person name="Onstott T.C."/>
        </authorList>
    </citation>
    <scope>NUCLEOTIDE SEQUENCE [LARGE SCALE GENOMIC DNA]</scope>
    <source>
        <strain evidence="3 4">MP104C</strain>
    </source>
</reference>
<dbReference type="Pfam" id="PF01497">
    <property type="entry name" value="Peripla_BP_2"/>
    <property type="match status" value="1"/>
</dbReference>
<dbReference type="Proteomes" id="UP000008544">
    <property type="component" value="Chromosome"/>
</dbReference>